<dbReference type="GO" id="GO:0032511">
    <property type="term" value="P:late endosome to vacuole transport via multivesicular body sorting pathway"/>
    <property type="evidence" value="ECO:0007669"/>
    <property type="project" value="InterPro"/>
</dbReference>
<dbReference type="PANTHER" id="PTHR46009">
    <property type="entry name" value="VACUOLAR PROTEIN SORTING-ASSOCIATED PROTEIN VTA1 HOMOLOG"/>
    <property type="match status" value="1"/>
</dbReference>
<comment type="caution">
    <text evidence="12">The sequence shown here is derived from an EMBL/GenBank/DDBJ whole genome shotgun (WGS) entry which is preliminary data.</text>
</comment>
<gene>
    <name evidence="12" type="ORF">QBC46DRAFT_367116</name>
</gene>
<feature type="domain" description="Vta1 C-terminal" evidence="11">
    <location>
        <begin position="388"/>
        <end position="423"/>
    </location>
</feature>
<keyword evidence="8" id="KW-0472">Membrane</keyword>
<evidence type="ECO:0000313" key="12">
    <source>
        <dbReference type="EMBL" id="KAK3936091.1"/>
    </source>
</evidence>
<evidence type="ECO:0000256" key="4">
    <source>
        <dbReference type="ARBA" id="ARBA00022448"/>
    </source>
</evidence>
<dbReference type="InterPro" id="IPR039431">
    <property type="entry name" value="Vta1/CALS_N"/>
</dbReference>
<dbReference type="InterPro" id="IPR044538">
    <property type="entry name" value="Vta1-like"/>
</dbReference>
<organism evidence="12 13">
    <name type="scientific">Diplogelasinospora grovesii</name>
    <dbReference type="NCBI Taxonomy" id="303347"/>
    <lineage>
        <taxon>Eukaryota</taxon>
        <taxon>Fungi</taxon>
        <taxon>Dikarya</taxon>
        <taxon>Ascomycota</taxon>
        <taxon>Pezizomycotina</taxon>
        <taxon>Sordariomycetes</taxon>
        <taxon>Sordariomycetidae</taxon>
        <taxon>Sordariales</taxon>
        <taxon>Diplogelasinosporaceae</taxon>
        <taxon>Diplogelasinospora</taxon>
    </lineage>
</organism>
<dbReference type="InterPro" id="IPR041212">
    <property type="entry name" value="Vta1_C"/>
</dbReference>
<feature type="compositionally biased region" description="Low complexity" evidence="9">
    <location>
        <begin position="319"/>
        <end position="331"/>
    </location>
</feature>
<proteinExistence type="inferred from homology"/>
<feature type="compositionally biased region" description="Low complexity" evidence="9">
    <location>
        <begin position="221"/>
        <end position="230"/>
    </location>
</feature>
<feature type="domain" description="Vta1/callose synthase N-terminal" evidence="10">
    <location>
        <begin position="16"/>
        <end position="159"/>
    </location>
</feature>
<dbReference type="Pfam" id="PF04652">
    <property type="entry name" value="Vta1"/>
    <property type="match status" value="1"/>
</dbReference>
<dbReference type="EMBL" id="MU853894">
    <property type="protein sequence ID" value="KAK3936091.1"/>
    <property type="molecule type" value="Genomic_DNA"/>
</dbReference>
<feature type="compositionally biased region" description="Basic and acidic residues" evidence="9">
    <location>
        <begin position="159"/>
        <end position="173"/>
    </location>
</feature>
<evidence type="ECO:0000256" key="2">
    <source>
        <dbReference type="ARBA" id="ARBA00004496"/>
    </source>
</evidence>
<dbReference type="Gene3D" id="1.20.5.420">
    <property type="entry name" value="Immunoglobulin FC, subunit C"/>
    <property type="match status" value="1"/>
</dbReference>
<evidence type="ECO:0000313" key="13">
    <source>
        <dbReference type="Proteomes" id="UP001303473"/>
    </source>
</evidence>
<evidence type="ECO:0000256" key="7">
    <source>
        <dbReference type="ARBA" id="ARBA00022927"/>
    </source>
</evidence>
<dbReference type="GO" id="GO:0010008">
    <property type="term" value="C:endosome membrane"/>
    <property type="evidence" value="ECO:0007669"/>
    <property type="project" value="UniProtKB-SubCell"/>
</dbReference>
<dbReference type="InterPro" id="IPR023175">
    <property type="entry name" value="Vta1/CALS_N_sf"/>
</dbReference>
<evidence type="ECO:0000256" key="3">
    <source>
        <dbReference type="ARBA" id="ARBA00007895"/>
    </source>
</evidence>
<evidence type="ECO:0000256" key="6">
    <source>
        <dbReference type="ARBA" id="ARBA00022753"/>
    </source>
</evidence>
<reference evidence="13" key="1">
    <citation type="journal article" date="2023" name="Mol. Phylogenet. Evol.">
        <title>Genome-scale phylogeny and comparative genomics of the fungal order Sordariales.</title>
        <authorList>
            <person name="Hensen N."/>
            <person name="Bonometti L."/>
            <person name="Westerberg I."/>
            <person name="Brannstrom I.O."/>
            <person name="Guillou S."/>
            <person name="Cros-Aarteil S."/>
            <person name="Calhoun S."/>
            <person name="Haridas S."/>
            <person name="Kuo A."/>
            <person name="Mondo S."/>
            <person name="Pangilinan J."/>
            <person name="Riley R."/>
            <person name="LaButti K."/>
            <person name="Andreopoulos B."/>
            <person name="Lipzen A."/>
            <person name="Chen C."/>
            <person name="Yan M."/>
            <person name="Daum C."/>
            <person name="Ng V."/>
            <person name="Clum A."/>
            <person name="Steindorff A."/>
            <person name="Ohm R.A."/>
            <person name="Martin F."/>
            <person name="Silar P."/>
            <person name="Natvig D.O."/>
            <person name="Lalanne C."/>
            <person name="Gautier V."/>
            <person name="Ament-Velasquez S.L."/>
            <person name="Kruys A."/>
            <person name="Hutchinson M.I."/>
            <person name="Powell A.J."/>
            <person name="Barry K."/>
            <person name="Miller A.N."/>
            <person name="Grigoriev I.V."/>
            <person name="Debuchy R."/>
            <person name="Gladieux P."/>
            <person name="Hiltunen Thoren M."/>
            <person name="Johannesson H."/>
        </authorList>
    </citation>
    <scope>NUCLEOTIDE SEQUENCE [LARGE SCALE GENOMIC DNA]</scope>
    <source>
        <strain evidence="13">CBS 340.73</strain>
    </source>
</reference>
<dbReference type="Proteomes" id="UP001303473">
    <property type="component" value="Unassembled WGS sequence"/>
</dbReference>
<dbReference type="AlphaFoldDB" id="A0AAN6MYX5"/>
<evidence type="ECO:0000256" key="9">
    <source>
        <dbReference type="SAM" id="MobiDB-lite"/>
    </source>
</evidence>
<accession>A0AAN6MYX5</accession>
<keyword evidence="6" id="KW-0967">Endosome</keyword>
<sequence>MADEIPAALKQADINIWKCATKAAQLQTMKPIIAYWCEYWVVNQILAKHLHSTDEDILRYTTNLMDKLEQTKAKYANEDAIMDDTAGQAYVEQFAQETLDRAERVVKANRVTQQTATTFDAAATFFHLVNIWGQADQETQQKIKYAKWNAARIAKAIKEGRDPNESNPKHEEPPQQPALDPNDPDVQMLGSAPSGSSARPVTIEDVPDADLRRDAAGVSLPHSPASAAPSDGELKLPGVPTEIGRPAAQPGYFDNQSMPSPVSPPVQDPVNFQPSGPELPSAPANWPPPQPSQPTSGMPPPPQHSWQRPSPSVPPPAWSWPQSSQQQQTPFQPAPPPTFTTSPPPTAAVASAPSSYYTSIAPTAHTATGYNPAKQPTGNGNVTVDEAAIALAQKHAKWAISALNFEDVNTAVRELHKALEVLGAR</sequence>
<keyword evidence="5" id="KW-0963">Cytoplasm</keyword>
<dbReference type="GO" id="GO:0015031">
    <property type="term" value="P:protein transport"/>
    <property type="evidence" value="ECO:0007669"/>
    <property type="project" value="UniProtKB-KW"/>
</dbReference>
<keyword evidence="7" id="KW-0653">Protein transport</keyword>
<keyword evidence="13" id="KW-1185">Reference proteome</keyword>
<keyword evidence="4" id="KW-0813">Transport</keyword>
<feature type="region of interest" description="Disordered" evidence="9">
    <location>
        <begin position="159"/>
        <end position="202"/>
    </location>
</feature>
<dbReference type="GO" id="GO:0005771">
    <property type="term" value="C:multivesicular body"/>
    <property type="evidence" value="ECO:0007669"/>
    <property type="project" value="TreeGrafter"/>
</dbReference>
<dbReference type="PANTHER" id="PTHR46009:SF1">
    <property type="entry name" value="VACUOLAR PROTEIN SORTING-ASSOCIATED PROTEIN VTA1 HOMOLOG"/>
    <property type="match status" value="1"/>
</dbReference>
<feature type="region of interest" description="Disordered" evidence="9">
    <location>
        <begin position="219"/>
        <end position="350"/>
    </location>
</feature>
<feature type="compositionally biased region" description="Pro residues" evidence="9">
    <location>
        <begin position="285"/>
        <end position="303"/>
    </location>
</feature>
<name>A0AAN6MYX5_9PEZI</name>
<feature type="compositionally biased region" description="Pro residues" evidence="9">
    <location>
        <begin position="332"/>
        <end position="346"/>
    </location>
</feature>
<comment type="subcellular location">
    <subcellularLocation>
        <location evidence="2">Cytoplasm</location>
    </subcellularLocation>
    <subcellularLocation>
        <location evidence="1">Endosome membrane</location>
        <topology evidence="1">Peripheral membrane protein</topology>
    </subcellularLocation>
</comment>
<evidence type="ECO:0000256" key="5">
    <source>
        <dbReference type="ARBA" id="ARBA00022490"/>
    </source>
</evidence>
<evidence type="ECO:0000259" key="11">
    <source>
        <dbReference type="Pfam" id="PF18097"/>
    </source>
</evidence>
<evidence type="ECO:0000259" key="10">
    <source>
        <dbReference type="Pfam" id="PF04652"/>
    </source>
</evidence>
<evidence type="ECO:0000256" key="1">
    <source>
        <dbReference type="ARBA" id="ARBA00004481"/>
    </source>
</evidence>
<protein>
    <submittedName>
        <fullName evidence="12">Vacuolar protein sorting-associated protein vts1</fullName>
    </submittedName>
</protein>
<dbReference type="Gene3D" id="1.25.40.270">
    <property type="entry name" value="Vacuolar protein sorting-associated protein vta1"/>
    <property type="match status" value="1"/>
</dbReference>
<comment type="similarity">
    <text evidence="3">Belongs to the VTA1 family.</text>
</comment>
<dbReference type="Pfam" id="PF18097">
    <property type="entry name" value="Vta1_C"/>
    <property type="match status" value="1"/>
</dbReference>
<evidence type="ECO:0000256" key="8">
    <source>
        <dbReference type="ARBA" id="ARBA00023136"/>
    </source>
</evidence>